<dbReference type="Gene3D" id="1.25.10.10">
    <property type="entry name" value="Leucine-rich Repeat Variant"/>
    <property type="match status" value="2"/>
</dbReference>
<sequence length="472" mass="50994">MSRMPSSKRTISQQTFEALVMENIEDLSMDPEEALQDAIETLTIQGVDLYGIVKRVPGVSSPNDDPVMRTLDALKSILSSKLDGRKPVVLDDTVDFEGLVSLLDKLYELCKSGGSDNASIVTKNGGVELLTSLCSAIHDGLERLLVSVFRVLCSILYDVQSTDSFGQSGGPKIVVDILKRSCRNGTVFENGFSVVAAAATGNEVIKESFMELKLDELLVQTLKEQSKSCPQSLFDAVRILLTPDDNRVVASQVYGYAKRFSQLGTADALIKAIRDGLGSASMVSACSALRALSVNDEICRSISENGGIDILLKCLNDMDGNSNKAVAKTCCSLLSKLAASDDNKVAIIQKGGLDVLMKLSSIFLEDPSVLQEIMSIVSVLSLRFPDHAARAVEAGAGDLALQAMEKFPTMHLLQRQSCFMIRNLVARNPENRTILLGYGIEKLIRKAKGSHESCRDAATAALRDLGLDDYNA</sequence>
<reference evidence="4 5" key="1">
    <citation type="journal article" date="2020" name="Nat. Food">
        <title>A phased Vanilla planifolia genome enables genetic improvement of flavour and production.</title>
        <authorList>
            <person name="Hasing T."/>
            <person name="Tang H."/>
            <person name="Brym M."/>
            <person name="Khazi F."/>
            <person name="Huang T."/>
            <person name="Chambers A.H."/>
        </authorList>
    </citation>
    <scope>NUCLEOTIDE SEQUENCE [LARGE SCALE GENOMIC DNA]</scope>
    <source>
        <tissue evidence="4">Leaf</tissue>
    </source>
</reference>
<dbReference type="InterPro" id="IPR011989">
    <property type="entry name" value="ARM-like"/>
</dbReference>
<evidence type="ECO:0000313" key="4">
    <source>
        <dbReference type="EMBL" id="KAG0499547.1"/>
    </source>
</evidence>
<keyword evidence="1" id="KW-0677">Repeat</keyword>
<dbReference type="PANTHER" id="PTHR22895">
    <property type="entry name" value="ARMADILLO REPEAT-CONTAINING PROTEIN 6"/>
    <property type="match status" value="1"/>
</dbReference>
<dbReference type="SUPFAM" id="SSF48371">
    <property type="entry name" value="ARM repeat"/>
    <property type="match status" value="1"/>
</dbReference>
<dbReference type="Pfam" id="PF23744">
    <property type="entry name" value="ARM_LRRK2"/>
    <property type="match status" value="1"/>
</dbReference>
<organism evidence="4 5">
    <name type="scientific">Vanilla planifolia</name>
    <name type="common">Vanilla</name>
    <dbReference type="NCBI Taxonomy" id="51239"/>
    <lineage>
        <taxon>Eukaryota</taxon>
        <taxon>Viridiplantae</taxon>
        <taxon>Streptophyta</taxon>
        <taxon>Embryophyta</taxon>
        <taxon>Tracheophyta</taxon>
        <taxon>Spermatophyta</taxon>
        <taxon>Magnoliopsida</taxon>
        <taxon>Liliopsida</taxon>
        <taxon>Asparagales</taxon>
        <taxon>Orchidaceae</taxon>
        <taxon>Vanilloideae</taxon>
        <taxon>Vanilleae</taxon>
        <taxon>Vanilla</taxon>
    </lineage>
</organism>
<dbReference type="PROSITE" id="PS50176">
    <property type="entry name" value="ARM_REPEAT"/>
    <property type="match status" value="1"/>
</dbReference>
<evidence type="ECO:0000313" key="5">
    <source>
        <dbReference type="Proteomes" id="UP000636800"/>
    </source>
</evidence>
<protein>
    <recommendedName>
        <fullName evidence="3">LRRK2 ARM repeat domain-containing protein</fullName>
    </recommendedName>
</protein>
<gene>
    <name evidence="4" type="ORF">HPP92_004238</name>
</gene>
<feature type="domain" description="LRRK2 ARM repeat" evidence="3">
    <location>
        <begin position="285"/>
        <end position="463"/>
    </location>
</feature>
<dbReference type="AlphaFoldDB" id="A0A835S9T2"/>
<proteinExistence type="predicted"/>
<accession>A0A835S9T2</accession>
<name>A0A835S9T2_VANPL</name>
<dbReference type="Proteomes" id="UP000636800">
    <property type="component" value="Chromosome 1"/>
</dbReference>
<dbReference type="SMART" id="SM00185">
    <property type="entry name" value="ARM"/>
    <property type="match status" value="5"/>
</dbReference>
<dbReference type="InterPro" id="IPR016024">
    <property type="entry name" value="ARM-type_fold"/>
</dbReference>
<dbReference type="InterPro" id="IPR056597">
    <property type="entry name" value="ARM_LRRK2"/>
</dbReference>
<evidence type="ECO:0000256" key="1">
    <source>
        <dbReference type="ARBA" id="ARBA00022737"/>
    </source>
</evidence>
<evidence type="ECO:0000256" key="2">
    <source>
        <dbReference type="PROSITE-ProRule" id="PRU00259"/>
    </source>
</evidence>
<dbReference type="OrthoDB" id="364224at2759"/>
<dbReference type="EMBL" id="JADCNL010000001">
    <property type="protein sequence ID" value="KAG0499547.1"/>
    <property type="molecule type" value="Genomic_DNA"/>
</dbReference>
<comment type="caution">
    <text evidence="4">The sequence shown here is derived from an EMBL/GenBank/DDBJ whole genome shotgun (WGS) entry which is preliminary data.</text>
</comment>
<evidence type="ECO:0000259" key="3">
    <source>
        <dbReference type="Pfam" id="PF23744"/>
    </source>
</evidence>
<dbReference type="PANTHER" id="PTHR22895:SF0">
    <property type="entry name" value="ARMADILLO REPEAT-CONTAINING PROTEIN 6"/>
    <property type="match status" value="1"/>
</dbReference>
<dbReference type="InterPro" id="IPR000225">
    <property type="entry name" value="Armadillo"/>
</dbReference>
<feature type="repeat" description="ARM" evidence="2">
    <location>
        <begin position="306"/>
        <end position="352"/>
    </location>
</feature>
<keyword evidence="5" id="KW-1185">Reference proteome</keyword>